<dbReference type="Proteomes" id="UP001274896">
    <property type="component" value="Unassembled WGS sequence"/>
</dbReference>
<dbReference type="GO" id="GO:0046856">
    <property type="term" value="P:phosphatidylinositol dephosphorylation"/>
    <property type="evidence" value="ECO:0007669"/>
    <property type="project" value="InterPro"/>
</dbReference>
<dbReference type="GO" id="GO:0005783">
    <property type="term" value="C:endoplasmic reticulum"/>
    <property type="evidence" value="ECO:0007669"/>
    <property type="project" value="TreeGrafter"/>
</dbReference>
<evidence type="ECO:0000313" key="4">
    <source>
        <dbReference type="Proteomes" id="UP001274896"/>
    </source>
</evidence>
<dbReference type="InterPro" id="IPR036691">
    <property type="entry name" value="Endo/exonu/phosph_ase_sf"/>
</dbReference>
<name>A0AAE0UXR6_9TELE</name>
<dbReference type="InterPro" id="IPR046985">
    <property type="entry name" value="IP5"/>
</dbReference>
<dbReference type="Gene3D" id="3.60.10.10">
    <property type="entry name" value="Endonuclease/exonuclease/phosphatase"/>
    <property type="match status" value="1"/>
</dbReference>
<dbReference type="InterPro" id="IPR041611">
    <property type="entry name" value="SKICH"/>
</dbReference>
<comment type="caution">
    <text evidence="3">The sequence shown here is derived from an EMBL/GenBank/DDBJ whole genome shotgun (WGS) entry which is preliminary data.</text>
</comment>
<sequence length="507" mass="58366">KMAMALEGSRHRSDSNTSTRSNRMCLHLSLLQLLTCVEDLSSGDEATEELSRTLDQAFQLCGRHSREFFRLHIVTWNVGTADPPTDVRSLLQLDLETDLYVIGLQEVRATPVKYMSDLMVEDSWSHLFMDTLGPNGFVKVTSVRMQGLLLLLFAKQLHLPFIRDLQTTYTRTGFFGYWGNKGGVSVRFSFYGHMLCFLNCHLAAHMNYAMQRVHEFEYILSSQDFDFDNTQHVLDHKVVFWFGDLNFRIADHGLHFLRTSINSGRFHLLWNKDQLTMMKKKEPLLQEFEEGPLEFKPTYKFSRFSEAYDMSGKKWKPAWTDRILWRIKPKCSQDEEESCSTTSPADKKDFSLKVTQQKYTCDTSYGVSDHKPVIGTFTLEMQKDVEKPLVCVSAEGHWSADEDAILTYTIQDNFAACTSDWIGLYKTNFKSPSDYTAFVWVKEDEIAEINEVVQLRMNKDDLPLLAGDYILGYYSRNMQSLVGLSPSFQVGSIIHYTSGSLTRENFV</sequence>
<keyword evidence="4" id="KW-1185">Reference proteome</keyword>
<reference evidence="3" key="1">
    <citation type="submission" date="2023-06" db="EMBL/GenBank/DDBJ databases">
        <title>Male Hemibagrus guttatus genome.</title>
        <authorList>
            <person name="Bian C."/>
        </authorList>
    </citation>
    <scope>NUCLEOTIDE SEQUENCE</scope>
    <source>
        <strain evidence="3">Male_cb2023</strain>
        <tissue evidence="3">Muscle</tissue>
    </source>
</reference>
<dbReference type="GO" id="GO:0004439">
    <property type="term" value="F:phosphatidylinositol-4,5-bisphosphate 5-phosphatase activity"/>
    <property type="evidence" value="ECO:0007669"/>
    <property type="project" value="TreeGrafter"/>
</dbReference>
<dbReference type="PANTHER" id="PTHR11200">
    <property type="entry name" value="INOSITOL 5-PHOSPHATASE"/>
    <property type="match status" value="1"/>
</dbReference>
<dbReference type="GO" id="GO:0046627">
    <property type="term" value="P:negative regulation of insulin receptor signaling pathway"/>
    <property type="evidence" value="ECO:0007669"/>
    <property type="project" value="TreeGrafter"/>
</dbReference>
<feature type="domain" description="Inositol polyphosphate-related phosphatase" evidence="2">
    <location>
        <begin position="67"/>
        <end position="386"/>
    </location>
</feature>
<dbReference type="SUPFAM" id="SSF56219">
    <property type="entry name" value="DNase I-like"/>
    <property type="match status" value="1"/>
</dbReference>
<comment type="similarity">
    <text evidence="1">Belongs to the inositol 1,4,5-trisphosphate 5-phosphatase type II family.</text>
</comment>
<dbReference type="Gene3D" id="2.60.40.2840">
    <property type="match status" value="1"/>
</dbReference>
<organism evidence="3 4">
    <name type="scientific">Hemibagrus guttatus</name>
    <dbReference type="NCBI Taxonomy" id="175788"/>
    <lineage>
        <taxon>Eukaryota</taxon>
        <taxon>Metazoa</taxon>
        <taxon>Chordata</taxon>
        <taxon>Craniata</taxon>
        <taxon>Vertebrata</taxon>
        <taxon>Euteleostomi</taxon>
        <taxon>Actinopterygii</taxon>
        <taxon>Neopterygii</taxon>
        <taxon>Teleostei</taxon>
        <taxon>Ostariophysi</taxon>
        <taxon>Siluriformes</taxon>
        <taxon>Bagridae</taxon>
        <taxon>Hemibagrus</taxon>
    </lineage>
</organism>
<dbReference type="AlphaFoldDB" id="A0AAE0UXR6"/>
<dbReference type="GO" id="GO:0005886">
    <property type="term" value="C:plasma membrane"/>
    <property type="evidence" value="ECO:0007669"/>
    <property type="project" value="TreeGrafter"/>
</dbReference>
<gene>
    <name evidence="3" type="ORF">QTP70_027005</name>
</gene>
<evidence type="ECO:0000256" key="1">
    <source>
        <dbReference type="ARBA" id="ARBA00005910"/>
    </source>
</evidence>
<dbReference type="GO" id="GO:0034485">
    <property type="term" value="F:phosphatidylinositol-3,4,5-trisphosphate 5-phosphatase activity"/>
    <property type="evidence" value="ECO:0007669"/>
    <property type="project" value="TreeGrafter"/>
</dbReference>
<dbReference type="CDD" id="cd09094">
    <property type="entry name" value="INPP5c_INPP5J-like"/>
    <property type="match status" value="1"/>
</dbReference>
<dbReference type="EMBL" id="JAUCMX010000015">
    <property type="protein sequence ID" value="KAK3522184.1"/>
    <property type="molecule type" value="Genomic_DNA"/>
</dbReference>
<proteinExistence type="inferred from homology"/>
<dbReference type="Pfam" id="PF17751">
    <property type="entry name" value="SKICH"/>
    <property type="match status" value="1"/>
</dbReference>
<dbReference type="PANTHER" id="PTHR11200:SF299">
    <property type="entry name" value="INOSITOL POLYPHOSPHATE 5-PHOSPHATASE K ISOFORM X3"/>
    <property type="match status" value="1"/>
</dbReference>
<dbReference type="GO" id="GO:0051898">
    <property type="term" value="P:negative regulation of phosphatidylinositol 3-kinase/protein kinase B signal transduction"/>
    <property type="evidence" value="ECO:0007669"/>
    <property type="project" value="TreeGrafter"/>
</dbReference>
<dbReference type="FunFam" id="3.60.10.10:FF:000066">
    <property type="entry name" value="Inositol polyphosphate-5-phosphatase Kb"/>
    <property type="match status" value="1"/>
</dbReference>
<feature type="non-terminal residue" evidence="3">
    <location>
        <position position="1"/>
    </location>
</feature>
<dbReference type="SMART" id="SM00128">
    <property type="entry name" value="IPPc"/>
    <property type="match status" value="1"/>
</dbReference>
<dbReference type="GO" id="GO:0045719">
    <property type="term" value="P:negative regulation of glycogen biosynthetic process"/>
    <property type="evidence" value="ECO:0007669"/>
    <property type="project" value="TreeGrafter"/>
</dbReference>
<dbReference type="GO" id="GO:0001726">
    <property type="term" value="C:ruffle"/>
    <property type="evidence" value="ECO:0007669"/>
    <property type="project" value="TreeGrafter"/>
</dbReference>
<dbReference type="Pfam" id="PF22669">
    <property type="entry name" value="Exo_endo_phos2"/>
    <property type="match status" value="1"/>
</dbReference>
<evidence type="ECO:0000313" key="3">
    <source>
        <dbReference type="EMBL" id="KAK3522184.1"/>
    </source>
</evidence>
<accession>A0AAE0UXR6</accession>
<evidence type="ECO:0000259" key="2">
    <source>
        <dbReference type="SMART" id="SM00128"/>
    </source>
</evidence>
<protein>
    <recommendedName>
        <fullName evidence="2">Inositol polyphosphate-related phosphatase domain-containing protein</fullName>
    </recommendedName>
</protein>
<dbReference type="GO" id="GO:0016312">
    <property type="term" value="F:inositol bisphosphate phosphatase activity"/>
    <property type="evidence" value="ECO:0007669"/>
    <property type="project" value="TreeGrafter"/>
</dbReference>
<dbReference type="FunFam" id="2.60.40.2840:FF:000003">
    <property type="entry name" value="Phosphatidylinositol 4,5-bisphosphate 5-phosphatase A"/>
    <property type="match status" value="1"/>
</dbReference>
<dbReference type="InterPro" id="IPR000300">
    <property type="entry name" value="IPPc"/>
</dbReference>